<evidence type="ECO:0000259" key="2">
    <source>
        <dbReference type="Pfam" id="PF01755"/>
    </source>
</evidence>
<feature type="domain" description="Glycosyl transferase family 25" evidence="2">
    <location>
        <begin position="53"/>
        <end position="202"/>
    </location>
</feature>
<name>A0A2G5B9X0_COERN</name>
<sequence length="298" mass="33759">MIRAPPQAFHRLKVFVFLVVVVGVVILGSYMFASYIDEAAVNANYLALGFAHVFVPSERPHVDRRRIITRLLRYQGIPFGLFPATRAYDIDHPEAYSFWIGEQHWEPPRSNRTLSNAQLASFRTHLNLINEIVRLELASALVLSDSIDLDTEIKQHMHTIVPALPDSWDILFLGHCGVNETGRPTAFHPRLYVASNPHCMFAYALSRSAAMRLKRVLDNMWPNPQKPFEDVLEDMVIPMFFDAYVVHPPLVALLDPRSGKNQQHRLTDTTANKSTATPYTLPNSTLAKLGIGYPPEYV</sequence>
<accession>A0A2G5B9X0</accession>
<dbReference type="AlphaFoldDB" id="A0A2G5B9X0"/>
<dbReference type="Pfam" id="PF01755">
    <property type="entry name" value="Glyco_transf_25"/>
    <property type="match status" value="1"/>
</dbReference>
<protein>
    <recommendedName>
        <fullName evidence="2">Glycosyl transferase family 25 domain-containing protein</fullName>
    </recommendedName>
</protein>
<dbReference type="EMBL" id="KZ303504">
    <property type="protein sequence ID" value="PIA15816.1"/>
    <property type="molecule type" value="Genomic_DNA"/>
</dbReference>
<reference evidence="3 4" key="1">
    <citation type="journal article" date="2015" name="Genome Biol. Evol.">
        <title>Phylogenomic analyses indicate that early fungi evolved digesting cell walls of algal ancestors of land plants.</title>
        <authorList>
            <person name="Chang Y."/>
            <person name="Wang S."/>
            <person name="Sekimoto S."/>
            <person name="Aerts A.L."/>
            <person name="Choi C."/>
            <person name="Clum A."/>
            <person name="LaButti K.M."/>
            <person name="Lindquist E.A."/>
            <person name="Yee Ngan C."/>
            <person name="Ohm R.A."/>
            <person name="Salamov A.A."/>
            <person name="Grigoriev I.V."/>
            <person name="Spatafora J.W."/>
            <person name="Berbee M.L."/>
        </authorList>
    </citation>
    <scope>NUCLEOTIDE SEQUENCE [LARGE SCALE GENOMIC DNA]</scope>
    <source>
        <strain evidence="3 4">NRRL 1564</strain>
    </source>
</reference>
<dbReference type="InterPro" id="IPR002654">
    <property type="entry name" value="Glyco_trans_25"/>
</dbReference>
<evidence type="ECO:0000256" key="1">
    <source>
        <dbReference type="SAM" id="Phobius"/>
    </source>
</evidence>
<feature type="transmembrane region" description="Helical" evidence="1">
    <location>
        <begin position="12"/>
        <end position="33"/>
    </location>
</feature>
<evidence type="ECO:0000313" key="3">
    <source>
        <dbReference type="EMBL" id="PIA15816.1"/>
    </source>
</evidence>
<gene>
    <name evidence="3" type="ORF">COEREDRAFT_9052</name>
</gene>
<organism evidence="3 4">
    <name type="scientific">Coemansia reversa (strain ATCC 12441 / NRRL 1564)</name>
    <dbReference type="NCBI Taxonomy" id="763665"/>
    <lineage>
        <taxon>Eukaryota</taxon>
        <taxon>Fungi</taxon>
        <taxon>Fungi incertae sedis</taxon>
        <taxon>Zoopagomycota</taxon>
        <taxon>Kickxellomycotina</taxon>
        <taxon>Kickxellomycetes</taxon>
        <taxon>Kickxellales</taxon>
        <taxon>Kickxellaceae</taxon>
        <taxon>Coemansia</taxon>
    </lineage>
</organism>
<dbReference type="OrthoDB" id="47375at2759"/>
<dbReference type="Proteomes" id="UP000242474">
    <property type="component" value="Unassembled WGS sequence"/>
</dbReference>
<evidence type="ECO:0000313" key="4">
    <source>
        <dbReference type="Proteomes" id="UP000242474"/>
    </source>
</evidence>
<keyword evidence="4" id="KW-1185">Reference proteome</keyword>
<keyword evidence="1" id="KW-0472">Membrane</keyword>
<keyword evidence="1" id="KW-1133">Transmembrane helix</keyword>
<dbReference type="STRING" id="763665.A0A2G5B9X0"/>
<keyword evidence="1" id="KW-0812">Transmembrane</keyword>
<proteinExistence type="predicted"/>